<keyword evidence="3" id="KW-0547">Nucleotide-binding</keyword>
<evidence type="ECO:0000259" key="6">
    <source>
        <dbReference type="Pfam" id="PF00294"/>
    </source>
</evidence>
<proteinExistence type="inferred from homology"/>
<evidence type="ECO:0000256" key="1">
    <source>
        <dbReference type="ARBA" id="ARBA00010688"/>
    </source>
</evidence>
<comment type="similarity">
    <text evidence="1">Belongs to the carbohydrate kinase PfkB family.</text>
</comment>
<keyword evidence="4" id="KW-0418">Kinase</keyword>
<dbReference type="PANTHER" id="PTHR43085:SF1">
    <property type="entry name" value="PSEUDOURIDINE KINASE-RELATED"/>
    <property type="match status" value="1"/>
</dbReference>
<organism evidence="7">
    <name type="scientific">marine sediment metagenome</name>
    <dbReference type="NCBI Taxonomy" id="412755"/>
    <lineage>
        <taxon>unclassified sequences</taxon>
        <taxon>metagenomes</taxon>
        <taxon>ecological metagenomes</taxon>
    </lineage>
</organism>
<keyword evidence="2" id="KW-0808">Transferase</keyword>
<evidence type="ECO:0000256" key="2">
    <source>
        <dbReference type="ARBA" id="ARBA00022679"/>
    </source>
</evidence>
<dbReference type="AlphaFoldDB" id="X1T7T6"/>
<dbReference type="PANTHER" id="PTHR43085">
    <property type="entry name" value="HEXOKINASE FAMILY MEMBER"/>
    <property type="match status" value="1"/>
</dbReference>
<dbReference type="Pfam" id="PF00294">
    <property type="entry name" value="PfkB"/>
    <property type="match status" value="1"/>
</dbReference>
<feature type="domain" description="Carbohydrate kinase PfkB" evidence="6">
    <location>
        <begin position="19"/>
        <end position="185"/>
    </location>
</feature>
<protein>
    <recommendedName>
        <fullName evidence="6">Carbohydrate kinase PfkB domain-containing protein</fullName>
    </recommendedName>
</protein>
<feature type="non-terminal residue" evidence="7">
    <location>
        <position position="186"/>
    </location>
</feature>
<sequence length="186" mass="21382">MRRVYTIGETVLDILIKGNQPFTAKAGGACLNAAVTLGRLGIPVQFIGEYGLDEVGNFIDTFLKNNHVNTEYVYRYYDGKSALALAFLNENNDASYDFYKIYPEKRLDIDFPHLHQDDIVLFGSFYAITPEVRKKLIHFIKEAKNKKSIILYDPNFRKQHLHDLPHLKPMIEENISYATIVRGSHE</sequence>
<accession>X1T7T6</accession>
<evidence type="ECO:0000313" key="7">
    <source>
        <dbReference type="EMBL" id="GAI76049.1"/>
    </source>
</evidence>
<gene>
    <name evidence="7" type="ORF">S12H4_20526</name>
</gene>
<evidence type="ECO:0000256" key="3">
    <source>
        <dbReference type="ARBA" id="ARBA00022741"/>
    </source>
</evidence>
<keyword evidence="5" id="KW-0067">ATP-binding</keyword>
<dbReference type="EMBL" id="BARW01010419">
    <property type="protein sequence ID" value="GAI76049.1"/>
    <property type="molecule type" value="Genomic_DNA"/>
</dbReference>
<dbReference type="GO" id="GO:0016301">
    <property type="term" value="F:kinase activity"/>
    <property type="evidence" value="ECO:0007669"/>
    <property type="project" value="UniProtKB-KW"/>
</dbReference>
<dbReference type="InterPro" id="IPR050306">
    <property type="entry name" value="PfkB_Carbo_kinase"/>
</dbReference>
<dbReference type="Gene3D" id="3.40.1190.20">
    <property type="match status" value="1"/>
</dbReference>
<dbReference type="InterPro" id="IPR011611">
    <property type="entry name" value="PfkB_dom"/>
</dbReference>
<name>X1T7T6_9ZZZZ</name>
<reference evidence="7" key="1">
    <citation type="journal article" date="2014" name="Front. Microbiol.">
        <title>High frequency of phylogenetically diverse reductive dehalogenase-homologous genes in deep subseafloor sedimentary metagenomes.</title>
        <authorList>
            <person name="Kawai M."/>
            <person name="Futagami T."/>
            <person name="Toyoda A."/>
            <person name="Takaki Y."/>
            <person name="Nishi S."/>
            <person name="Hori S."/>
            <person name="Arai W."/>
            <person name="Tsubouchi T."/>
            <person name="Morono Y."/>
            <person name="Uchiyama I."/>
            <person name="Ito T."/>
            <person name="Fujiyama A."/>
            <person name="Inagaki F."/>
            <person name="Takami H."/>
        </authorList>
    </citation>
    <scope>NUCLEOTIDE SEQUENCE</scope>
    <source>
        <strain evidence="7">Expedition CK06-06</strain>
    </source>
</reference>
<comment type="caution">
    <text evidence="7">The sequence shown here is derived from an EMBL/GenBank/DDBJ whole genome shotgun (WGS) entry which is preliminary data.</text>
</comment>
<dbReference type="InterPro" id="IPR029056">
    <property type="entry name" value="Ribokinase-like"/>
</dbReference>
<dbReference type="GO" id="GO:0005524">
    <property type="term" value="F:ATP binding"/>
    <property type="evidence" value="ECO:0007669"/>
    <property type="project" value="UniProtKB-KW"/>
</dbReference>
<evidence type="ECO:0000256" key="4">
    <source>
        <dbReference type="ARBA" id="ARBA00022777"/>
    </source>
</evidence>
<evidence type="ECO:0000256" key="5">
    <source>
        <dbReference type="ARBA" id="ARBA00022840"/>
    </source>
</evidence>
<dbReference type="SUPFAM" id="SSF53613">
    <property type="entry name" value="Ribokinase-like"/>
    <property type="match status" value="1"/>
</dbReference>